<dbReference type="GO" id="GO:0045727">
    <property type="term" value="P:positive regulation of translation"/>
    <property type="evidence" value="ECO:0007669"/>
    <property type="project" value="TreeGrafter"/>
</dbReference>
<name>A0A914VGS9_9BILA</name>
<sequence length="62" mass="6615">MHPEMTPCQVLYAGQVGYVVANMRTVQEAAVGETLFDVGNDAVQAFPGFAPVKPNVFSGLFP</sequence>
<dbReference type="PANTHER" id="PTHR43512">
    <property type="entry name" value="TRANSLATION FACTOR GUF1-RELATED"/>
    <property type="match status" value="1"/>
</dbReference>
<dbReference type="InterPro" id="IPR006297">
    <property type="entry name" value="EF-4"/>
</dbReference>
<accession>A0A914VGS9</accession>
<dbReference type="WBParaSite" id="PSAMB.scaffold19987size767.g37990.t1">
    <property type="protein sequence ID" value="PSAMB.scaffold19987size767.g37990.t1"/>
    <property type="gene ID" value="PSAMB.scaffold19987size767.g37990"/>
</dbReference>
<keyword evidence="1" id="KW-1185">Reference proteome</keyword>
<evidence type="ECO:0000313" key="2">
    <source>
        <dbReference type="WBParaSite" id="PSAMB.scaffold19947size770.g37981.t1"/>
    </source>
</evidence>
<dbReference type="WBParaSite" id="PSAMB.scaffold19947size770.g37981.t1">
    <property type="protein sequence ID" value="PSAMB.scaffold19947size770.g37981.t1"/>
    <property type="gene ID" value="PSAMB.scaffold19947size770.g37981"/>
</dbReference>
<evidence type="ECO:0000313" key="1">
    <source>
        <dbReference type="Proteomes" id="UP000887566"/>
    </source>
</evidence>
<protein>
    <submittedName>
        <fullName evidence="2 3">Uncharacterized protein</fullName>
    </submittedName>
</protein>
<dbReference type="Proteomes" id="UP000887566">
    <property type="component" value="Unplaced"/>
</dbReference>
<proteinExistence type="predicted"/>
<dbReference type="AlphaFoldDB" id="A0A914VGS9"/>
<dbReference type="PANTHER" id="PTHR43512:SF7">
    <property type="entry name" value="TRANSLATION FACTOR GUF1, MITOCHONDRIAL"/>
    <property type="match status" value="1"/>
</dbReference>
<dbReference type="Gene3D" id="2.40.30.10">
    <property type="entry name" value="Translation factors"/>
    <property type="match status" value="1"/>
</dbReference>
<evidence type="ECO:0000313" key="3">
    <source>
        <dbReference type="WBParaSite" id="PSAMB.scaffold19987size767.g37990.t1"/>
    </source>
</evidence>
<organism evidence="1 2">
    <name type="scientific">Plectus sambesii</name>
    <dbReference type="NCBI Taxonomy" id="2011161"/>
    <lineage>
        <taxon>Eukaryota</taxon>
        <taxon>Metazoa</taxon>
        <taxon>Ecdysozoa</taxon>
        <taxon>Nematoda</taxon>
        <taxon>Chromadorea</taxon>
        <taxon>Plectida</taxon>
        <taxon>Plectina</taxon>
        <taxon>Plectoidea</taxon>
        <taxon>Plectidae</taxon>
        <taxon>Plectus</taxon>
    </lineage>
</organism>
<dbReference type="GO" id="GO:0005739">
    <property type="term" value="C:mitochondrion"/>
    <property type="evidence" value="ECO:0007669"/>
    <property type="project" value="TreeGrafter"/>
</dbReference>
<dbReference type="GO" id="GO:0097177">
    <property type="term" value="F:mitochondrial ribosome binding"/>
    <property type="evidence" value="ECO:0007669"/>
    <property type="project" value="TreeGrafter"/>
</dbReference>
<reference evidence="2 3" key="1">
    <citation type="submission" date="2022-11" db="UniProtKB">
        <authorList>
            <consortium name="WormBaseParasite"/>
        </authorList>
    </citation>
    <scope>IDENTIFICATION</scope>
</reference>
<dbReference type="GO" id="GO:0005525">
    <property type="term" value="F:GTP binding"/>
    <property type="evidence" value="ECO:0007669"/>
    <property type="project" value="InterPro"/>
</dbReference>